<name>A0A1X1VRZ0_MYCGO</name>
<dbReference type="EMBL" id="LQOY01000216">
    <property type="protein sequence ID" value="ORV71824.1"/>
    <property type="molecule type" value="Genomic_DNA"/>
</dbReference>
<dbReference type="AlphaFoldDB" id="A0A1X1VRZ0"/>
<keyword evidence="1" id="KW-0472">Membrane</keyword>
<keyword evidence="3" id="KW-1185">Reference proteome</keyword>
<dbReference type="RefSeq" id="WP_008253498.1">
    <property type="nucleotide sequence ID" value="NZ_JACKSU010000016.1"/>
</dbReference>
<feature type="transmembrane region" description="Helical" evidence="1">
    <location>
        <begin position="12"/>
        <end position="34"/>
    </location>
</feature>
<evidence type="ECO:0000313" key="3">
    <source>
        <dbReference type="Proteomes" id="UP000193928"/>
    </source>
</evidence>
<dbReference type="Proteomes" id="UP000193928">
    <property type="component" value="Unassembled WGS sequence"/>
</dbReference>
<gene>
    <name evidence="2" type="ORF">AWC08_04440</name>
</gene>
<organism evidence="2 3">
    <name type="scientific">Mycobacterium gordonae</name>
    <dbReference type="NCBI Taxonomy" id="1778"/>
    <lineage>
        <taxon>Bacteria</taxon>
        <taxon>Bacillati</taxon>
        <taxon>Actinomycetota</taxon>
        <taxon>Actinomycetes</taxon>
        <taxon>Mycobacteriales</taxon>
        <taxon>Mycobacteriaceae</taxon>
        <taxon>Mycobacterium</taxon>
    </lineage>
</organism>
<proteinExistence type="predicted"/>
<evidence type="ECO:0000313" key="2">
    <source>
        <dbReference type="EMBL" id="ORV71824.1"/>
    </source>
</evidence>
<reference evidence="2 3" key="1">
    <citation type="submission" date="2016-01" db="EMBL/GenBank/DDBJ databases">
        <title>The new phylogeny of the genus Mycobacterium.</title>
        <authorList>
            <person name="Tarcisio F."/>
            <person name="Conor M."/>
            <person name="Antonella G."/>
            <person name="Elisabetta G."/>
            <person name="Giulia F.S."/>
            <person name="Sara T."/>
            <person name="Anna F."/>
            <person name="Clotilde B."/>
            <person name="Roberto B."/>
            <person name="Veronica D.S."/>
            <person name="Fabio R."/>
            <person name="Monica P."/>
            <person name="Olivier J."/>
            <person name="Enrico T."/>
            <person name="Nicola S."/>
        </authorList>
    </citation>
    <scope>NUCLEOTIDE SEQUENCE [LARGE SCALE GENOMIC DNA]</scope>
    <source>
        <strain evidence="2 3">DSM 44160</strain>
    </source>
</reference>
<sequence>MLDPSSGTSVAALIVSICSAAVALLGFLANLALYKLSGARLKVQLVFCYADEGGRQTWSTMARGRPAFTDIARSGMDRMSSFGIEYGRIRVTNVGRTAVSVENISYEVRRRYRWTPRRRRSTLQPWQFLQKETDPKDLKLDLSNPIRLEPGGHVTAELYLWPTLAAHNHGTGAISVRGSAHAVGRKWATRSKRRSAWKIPAGSSTYFTDVDVTPELRAFRELWFHRHRARISASWALMMYREINKRLAEGATGEEIHEYLDEGMRGLDDDSKFMGNVMVAFNVYREYHTETPPPALGRLQRALYGQTGIPPWRKSSLQR</sequence>
<accession>A0A1X1VRZ0</accession>
<keyword evidence="1" id="KW-0812">Transmembrane</keyword>
<keyword evidence="1" id="KW-1133">Transmembrane helix</keyword>
<comment type="caution">
    <text evidence="2">The sequence shown here is derived from an EMBL/GenBank/DDBJ whole genome shotgun (WGS) entry which is preliminary data.</text>
</comment>
<evidence type="ECO:0000256" key="1">
    <source>
        <dbReference type="SAM" id="Phobius"/>
    </source>
</evidence>
<protein>
    <submittedName>
        <fullName evidence="2">Uncharacterized protein</fullName>
    </submittedName>
</protein>